<dbReference type="RefSeq" id="WP_208608911.1">
    <property type="nucleotide sequence ID" value="NZ_FPBD01000003.1"/>
</dbReference>
<evidence type="ECO:0000313" key="1">
    <source>
        <dbReference type="EMBL" id="SFT80747.1"/>
    </source>
</evidence>
<reference evidence="2" key="1">
    <citation type="submission" date="2016-10" db="EMBL/GenBank/DDBJ databases">
        <authorList>
            <person name="Varghese N."/>
            <person name="Submissions S."/>
        </authorList>
    </citation>
    <scope>NUCLEOTIDE SEQUENCE [LARGE SCALE GENOMIC DNA]</scope>
    <source>
        <strain evidence="2">DSM 17465</strain>
    </source>
</reference>
<gene>
    <name evidence="1" type="ORF">SAMN05444141_103523</name>
</gene>
<proteinExistence type="predicted"/>
<evidence type="ECO:0000313" key="2">
    <source>
        <dbReference type="Proteomes" id="UP000183371"/>
    </source>
</evidence>
<dbReference type="EMBL" id="FPBD01000003">
    <property type="protein sequence ID" value="SFT80747.1"/>
    <property type="molecule type" value="Genomic_DNA"/>
</dbReference>
<name>A0A1I7B0Q8_9HYPH</name>
<keyword evidence="2" id="KW-1185">Reference proteome</keyword>
<protein>
    <recommendedName>
        <fullName evidence="3">Tetratricopeptide repeat-containing protein</fullName>
    </recommendedName>
</protein>
<evidence type="ECO:0008006" key="3">
    <source>
        <dbReference type="Google" id="ProtNLM"/>
    </source>
</evidence>
<dbReference type="AlphaFoldDB" id="A0A1I7B0Q8"/>
<sequence>MSKDTATGFSFKWPLTLGLVILLLSVWIAGFTSSIFAGTCRKPEISEVRKVRACNIALKLEFWNSFVSSEEQKLAILYLERGIAQSHLDRSHEAVDDFRIAIQKATGLTIRELTQRLEAHVDTIEHFKGSPEIKVDGNPLSVLEISKQRRFQELLIRISKEKPSSKARASWERLLQEAESQRNPTFQ</sequence>
<dbReference type="Proteomes" id="UP000183371">
    <property type="component" value="Unassembled WGS sequence"/>
</dbReference>
<organism evidence="1 2">
    <name type="scientific">Pseudovibrio denitrificans</name>
    <dbReference type="NCBI Taxonomy" id="258256"/>
    <lineage>
        <taxon>Bacteria</taxon>
        <taxon>Pseudomonadati</taxon>
        <taxon>Pseudomonadota</taxon>
        <taxon>Alphaproteobacteria</taxon>
        <taxon>Hyphomicrobiales</taxon>
        <taxon>Stappiaceae</taxon>
        <taxon>Pseudovibrio</taxon>
    </lineage>
</organism>
<accession>A0A1I7B0Q8</accession>